<dbReference type="PANTHER" id="PTHR12829:SF4">
    <property type="entry name" value="N(6)-ADENINE-SPECIFIC METHYLTRANSFERASE METTL4"/>
    <property type="match status" value="1"/>
</dbReference>
<protein>
    <submittedName>
        <fullName evidence="3">MT-A70-domain-containing protein</fullName>
    </submittedName>
</protein>
<proteinExistence type="inferred from homology"/>
<dbReference type="PROSITE" id="PS51143">
    <property type="entry name" value="MT_A70"/>
    <property type="match status" value="1"/>
</dbReference>
<comment type="caution">
    <text evidence="3">The sequence shown here is derived from an EMBL/GenBank/DDBJ whole genome shotgun (WGS) entry which is preliminary data.</text>
</comment>
<dbReference type="GO" id="GO:0003676">
    <property type="term" value="F:nucleic acid binding"/>
    <property type="evidence" value="ECO:0007669"/>
    <property type="project" value="InterPro"/>
</dbReference>
<dbReference type="InterPro" id="IPR029063">
    <property type="entry name" value="SAM-dependent_MTases_sf"/>
</dbReference>
<dbReference type="GO" id="GO:0005634">
    <property type="term" value="C:nucleus"/>
    <property type="evidence" value="ECO:0007669"/>
    <property type="project" value="TreeGrafter"/>
</dbReference>
<accession>A0AAN7B6S6</accession>
<dbReference type="Pfam" id="PF05063">
    <property type="entry name" value="MT-A70"/>
    <property type="match status" value="1"/>
</dbReference>
<feature type="region of interest" description="Disordered" evidence="2">
    <location>
        <begin position="30"/>
        <end position="77"/>
    </location>
</feature>
<reference evidence="3" key="1">
    <citation type="journal article" date="2023" name="Mol. Phylogenet. Evol.">
        <title>Genome-scale phylogeny and comparative genomics of the fungal order Sordariales.</title>
        <authorList>
            <person name="Hensen N."/>
            <person name="Bonometti L."/>
            <person name="Westerberg I."/>
            <person name="Brannstrom I.O."/>
            <person name="Guillou S."/>
            <person name="Cros-Aarteil S."/>
            <person name="Calhoun S."/>
            <person name="Haridas S."/>
            <person name="Kuo A."/>
            <person name="Mondo S."/>
            <person name="Pangilinan J."/>
            <person name="Riley R."/>
            <person name="LaButti K."/>
            <person name="Andreopoulos B."/>
            <person name="Lipzen A."/>
            <person name="Chen C."/>
            <person name="Yan M."/>
            <person name="Daum C."/>
            <person name="Ng V."/>
            <person name="Clum A."/>
            <person name="Steindorff A."/>
            <person name="Ohm R.A."/>
            <person name="Martin F."/>
            <person name="Silar P."/>
            <person name="Natvig D.O."/>
            <person name="Lalanne C."/>
            <person name="Gautier V."/>
            <person name="Ament-Velasquez S.L."/>
            <person name="Kruys A."/>
            <person name="Hutchinson M.I."/>
            <person name="Powell A.J."/>
            <person name="Barry K."/>
            <person name="Miller A.N."/>
            <person name="Grigoriev I.V."/>
            <person name="Debuchy R."/>
            <person name="Gladieux P."/>
            <person name="Hiltunen Thoren M."/>
            <person name="Johannesson H."/>
        </authorList>
    </citation>
    <scope>NUCLEOTIDE SEQUENCE</scope>
    <source>
        <strain evidence="3">PSN293</strain>
    </source>
</reference>
<dbReference type="PROSITE" id="PS00092">
    <property type="entry name" value="N6_MTASE"/>
    <property type="match status" value="1"/>
</dbReference>
<dbReference type="GO" id="GO:0008168">
    <property type="term" value="F:methyltransferase activity"/>
    <property type="evidence" value="ECO:0007669"/>
    <property type="project" value="InterPro"/>
</dbReference>
<evidence type="ECO:0000256" key="1">
    <source>
        <dbReference type="PROSITE-ProRule" id="PRU00489"/>
    </source>
</evidence>
<gene>
    <name evidence="3" type="ORF">QBC37DRAFT_420374</name>
</gene>
<dbReference type="GO" id="GO:0032259">
    <property type="term" value="P:methylation"/>
    <property type="evidence" value="ECO:0007669"/>
    <property type="project" value="InterPro"/>
</dbReference>
<name>A0AAN7B6S6_9PEZI</name>
<feature type="region of interest" description="Disordered" evidence="2">
    <location>
        <begin position="108"/>
        <end position="149"/>
    </location>
</feature>
<evidence type="ECO:0000313" key="3">
    <source>
        <dbReference type="EMBL" id="KAK4214866.1"/>
    </source>
</evidence>
<organism evidence="3 4">
    <name type="scientific">Rhypophila decipiens</name>
    <dbReference type="NCBI Taxonomy" id="261697"/>
    <lineage>
        <taxon>Eukaryota</taxon>
        <taxon>Fungi</taxon>
        <taxon>Dikarya</taxon>
        <taxon>Ascomycota</taxon>
        <taxon>Pezizomycotina</taxon>
        <taxon>Sordariomycetes</taxon>
        <taxon>Sordariomycetidae</taxon>
        <taxon>Sordariales</taxon>
        <taxon>Naviculisporaceae</taxon>
        <taxon>Rhypophila</taxon>
    </lineage>
</organism>
<dbReference type="EMBL" id="MU858087">
    <property type="protein sequence ID" value="KAK4214866.1"/>
    <property type="molecule type" value="Genomic_DNA"/>
</dbReference>
<dbReference type="SUPFAM" id="SSF53335">
    <property type="entry name" value="S-adenosyl-L-methionine-dependent methyltransferases"/>
    <property type="match status" value="1"/>
</dbReference>
<feature type="compositionally biased region" description="Polar residues" evidence="2">
    <location>
        <begin position="63"/>
        <end position="77"/>
    </location>
</feature>
<feature type="region of interest" description="Disordered" evidence="2">
    <location>
        <begin position="383"/>
        <end position="407"/>
    </location>
</feature>
<sequence length="407" mass="44528">MKKPSSSILYQNESKSAVLLDLPRSIEEAQFLPGSDGGRTTTGLRHIVSTPPPTSPFQTPESKNASSSWGNETQSAGLNPSAQIAELMTLTAVEDALEIVRSSYDGPWYLPRHTESAPGKNTDLGQDGKGGDRGGTQPHHDRAPPTNRTITELDLSNYLIPKDSHPILGSIESQRQAFLTTAPQFDLIIMDPPWPNRSAKRKRGSYQPLSDFGSTKALLSLIPVASHLAPGGLVAVWVTNSPKAAELLTARGGLFDDWHVDLAGEWTWLKVTATGESVVDIHSTWKKPWERLLIARKRSGIANSPSSSSESITRKVIVTVPDVHSRKPNLRGLFDELLPNGYKALEVFARNLTAGWWCWGGQVLLYQHKDHWVEVENQAVGSKLSPLTTGKDSALPRPETSDSQERS</sequence>
<dbReference type="PANTHER" id="PTHR12829">
    <property type="entry name" value="N6-ADENOSINE-METHYLTRANSFERASE"/>
    <property type="match status" value="1"/>
</dbReference>
<dbReference type="InterPro" id="IPR002052">
    <property type="entry name" value="DNA_methylase_N6_adenine_CS"/>
</dbReference>
<dbReference type="AlphaFoldDB" id="A0AAN7B6S6"/>
<comment type="similarity">
    <text evidence="1">Belongs to the MT-A70-like family.</text>
</comment>
<reference evidence="3" key="2">
    <citation type="submission" date="2023-05" db="EMBL/GenBank/DDBJ databases">
        <authorList>
            <consortium name="Lawrence Berkeley National Laboratory"/>
            <person name="Steindorff A."/>
            <person name="Hensen N."/>
            <person name="Bonometti L."/>
            <person name="Westerberg I."/>
            <person name="Brannstrom I.O."/>
            <person name="Guillou S."/>
            <person name="Cros-Aarteil S."/>
            <person name="Calhoun S."/>
            <person name="Haridas S."/>
            <person name="Kuo A."/>
            <person name="Mondo S."/>
            <person name="Pangilinan J."/>
            <person name="Riley R."/>
            <person name="Labutti K."/>
            <person name="Andreopoulos B."/>
            <person name="Lipzen A."/>
            <person name="Chen C."/>
            <person name="Yanf M."/>
            <person name="Daum C."/>
            <person name="Ng V."/>
            <person name="Clum A."/>
            <person name="Ohm R."/>
            <person name="Martin F."/>
            <person name="Silar P."/>
            <person name="Natvig D."/>
            <person name="Lalanne C."/>
            <person name="Gautier V."/>
            <person name="Ament-Velasquez S.L."/>
            <person name="Kruys A."/>
            <person name="Hutchinson M.I."/>
            <person name="Powell A.J."/>
            <person name="Barry K."/>
            <person name="Miller A.N."/>
            <person name="Grigoriev I.V."/>
            <person name="Debuchy R."/>
            <person name="Gladieux P."/>
            <person name="Thoren M.H."/>
            <person name="Johannesson H."/>
        </authorList>
    </citation>
    <scope>NUCLEOTIDE SEQUENCE</scope>
    <source>
        <strain evidence="3">PSN293</strain>
    </source>
</reference>
<keyword evidence="4" id="KW-1185">Reference proteome</keyword>
<dbReference type="Proteomes" id="UP001301769">
    <property type="component" value="Unassembled WGS sequence"/>
</dbReference>
<dbReference type="InterPro" id="IPR007757">
    <property type="entry name" value="MT-A70-like"/>
</dbReference>
<evidence type="ECO:0000313" key="4">
    <source>
        <dbReference type="Proteomes" id="UP001301769"/>
    </source>
</evidence>
<evidence type="ECO:0000256" key="2">
    <source>
        <dbReference type="SAM" id="MobiDB-lite"/>
    </source>
</evidence>